<evidence type="ECO:0000256" key="1">
    <source>
        <dbReference type="SAM" id="MobiDB-lite"/>
    </source>
</evidence>
<feature type="compositionally biased region" description="Basic and acidic residues" evidence="1">
    <location>
        <begin position="124"/>
        <end position="136"/>
    </location>
</feature>
<evidence type="ECO:0000313" key="3">
    <source>
        <dbReference type="Proteomes" id="UP001589647"/>
    </source>
</evidence>
<organism evidence="2 3">
    <name type="scientific">Nonomuraea spiralis</name>
    <dbReference type="NCBI Taxonomy" id="46182"/>
    <lineage>
        <taxon>Bacteria</taxon>
        <taxon>Bacillati</taxon>
        <taxon>Actinomycetota</taxon>
        <taxon>Actinomycetes</taxon>
        <taxon>Streptosporangiales</taxon>
        <taxon>Streptosporangiaceae</taxon>
        <taxon>Nonomuraea</taxon>
    </lineage>
</organism>
<feature type="region of interest" description="Disordered" evidence="1">
    <location>
        <begin position="166"/>
        <end position="189"/>
    </location>
</feature>
<protein>
    <submittedName>
        <fullName evidence="2">Uncharacterized protein</fullName>
    </submittedName>
</protein>
<dbReference type="EMBL" id="JBHMEI010000078">
    <property type="protein sequence ID" value="MFB9208639.1"/>
    <property type="molecule type" value="Genomic_DNA"/>
</dbReference>
<feature type="region of interest" description="Disordered" evidence="1">
    <location>
        <begin position="113"/>
        <end position="148"/>
    </location>
</feature>
<reference evidence="2 3" key="1">
    <citation type="submission" date="2024-09" db="EMBL/GenBank/DDBJ databases">
        <authorList>
            <person name="Sun Q."/>
            <person name="Mori K."/>
        </authorList>
    </citation>
    <scope>NUCLEOTIDE SEQUENCE [LARGE SCALE GENOMIC DNA]</scope>
    <source>
        <strain evidence="2 3">CCM 3426</strain>
    </source>
</reference>
<accession>A0ABV5IVP1</accession>
<proteinExistence type="predicted"/>
<sequence length="189" mass="21122">MSELFISGEPIALVGRRVMQTLLHEAAHGLADVRGIQDTGNKHRFHNQRFVRLARELGLEPPATKDDVLGWSECRITDATTERYKDAIAVIDAERLPYRRSAWVAYLRKWGDGQDGGQASDPGGDQHAHAHSDRSNNPRSEIGSLDYPRLLQLPLDPRTSVNTITRIDRNVITPPGPADRPANDRFRDG</sequence>
<keyword evidence="3" id="KW-1185">Reference proteome</keyword>
<dbReference type="RefSeq" id="WP_189647677.1">
    <property type="nucleotide sequence ID" value="NZ_BMRC01000005.1"/>
</dbReference>
<dbReference type="Proteomes" id="UP001589647">
    <property type="component" value="Unassembled WGS sequence"/>
</dbReference>
<name>A0ABV5IVP1_9ACTN</name>
<evidence type="ECO:0000313" key="2">
    <source>
        <dbReference type="EMBL" id="MFB9208639.1"/>
    </source>
</evidence>
<gene>
    <name evidence="2" type="ORF">ACFFV7_46180</name>
</gene>
<comment type="caution">
    <text evidence="2">The sequence shown here is derived from an EMBL/GenBank/DDBJ whole genome shotgun (WGS) entry which is preliminary data.</text>
</comment>